<dbReference type="Pfam" id="PF13403">
    <property type="entry name" value="Hint_2"/>
    <property type="match status" value="1"/>
</dbReference>
<reference evidence="2 3" key="1">
    <citation type="submission" date="2016-10" db="EMBL/GenBank/DDBJ databases">
        <authorList>
            <person name="de Groot N.N."/>
        </authorList>
    </citation>
    <scope>NUCLEOTIDE SEQUENCE [LARGE SCALE GENOMIC DNA]</scope>
    <source>
        <strain evidence="2 3">DSM 17862</strain>
    </source>
</reference>
<organism evidence="2 3">
    <name type="scientific">Paracoccus homiensis</name>
    <dbReference type="NCBI Taxonomy" id="364199"/>
    <lineage>
        <taxon>Bacteria</taxon>
        <taxon>Pseudomonadati</taxon>
        <taxon>Pseudomonadota</taxon>
        <taxon>Alphaproteobacteria</taxon>
        <taxon>Rhodobacterales</taxon>
        <taxon>Paracoccaceae</taxon>
        <taxon>Paracoccus</taxon>
    </lineage>
</organism>
<proteinExistence type="predicted"/>
<gene>
    <name evidence="2" type="ORF">SAMN04489858_105181</name>
</gene>
<dbReference type="InterPro" id="IPR036844">
    <property type="entry name" value="Hint_dom_sf"/>
</dbReference>
<dbReference type="Proteomes" id="UP000199180">
    <property type="component" value="Unassembled WGS sequence"/>
</dbReference>
<dbReference type="InterPro" id="IPR028992">
    <property type="entry name" value="Hedgehog/Intein_dom"/>
</dbReference>
<evidence type="ECO:0000313" key="3">
    <source>
        <dbReference type="Proteomes" id="UP000199180"/>
    </source>
</evidence>
<accession>A0A1I0EJF7</accession>
<dbReference type="EMBL" id="FOHO01000005">
    <property type="protein sequence ID" value="SET45299.1"/>
    <property type="molecule type" value="Genomic_DNA"/>
</dbReference>
<evidence type="ECO:0000259" key="1">
    <source>
        <dbReference type="Pfam" id="PF13403"/>
    </source>
</evidence>
<keyword evidence="3" id="KW-1185">Reference proteome</keyword>
<name>A0A1I0EJF7_9RHOB</name>
<sequence length="378" mass="40332">MPLRWEALYLGNISTDIDSIEGNSVGGVFVSENASSPSVLGTYGAGGDRGGLTTPIYENQHSVTTVNRFGSTATLSANNNGNLFEFFQTDRNGDGTAENYNFDGLFRYQVTLTYFDGTTADTTVLIAQMDNGDMWLVPPFSAGLPDPTLTAKAISNVTLNSAVTNQLFDLSRDRQVIAFACFAEGTMIQTPDGAVHVQDLAVGDTVQTHDNGAQAIRWIGRATVDLEQAPHMQPIRIAAGALGAGSPSADLIVSPQHRILVRSAIAQRMFGASEVLVAAKQLLELDGIELAEIGDSVSYVHFMCAEHQLVTANGALTESLFTGPEAMSSVGPAARQEILELFPELAEVETAPVRPLVKGRHGRKLAARHQANGRDLLS</sequence>
<dbReference type="STRING" id="364199.SAMN04489858_105181"/>
<dbReference type="AlphaFoldDB" id="A0A1I0EJF7"/>
<feature type="domain" description="Hedgehog/Intein (Hint)" evidence="1">
    <location>
        <begin position="181"/>
        <end position="323"/>
    </location>
</feature>
<evidence type="ECO:0000313" key="2">
    <source>
        <dbReference type="EMBL" id="SET45299.1"/>
    </source>
</evidence>
<dbReference type="SUPFAM" id="SSF51294">
    <property type="entry name" value="Hedgehog/intein (Hint) domain"/>
    <property type="match status" value="1"/>
</dbReference>
<dbReference type="Gene3D" id="2.170.16.10">
    <property type="entry name" value="Hedgehog/Intein (Hint) domain"/>
    <property type="match status" value="1"/>
</dbReference>
<dbReference type="RefSeq" id="WP_090734290.1">
    <property type="nucleotide sequence ID" value="NZ_FOHO01000005.1"/>
</dbReference>
<protein>
    <submittedName>
        <fullName evidence="2">Hint domain-containing protein</fullName>
    </submittedName>
</protein>